<comment type="caution">
    <text evidence="1">The sequence shown here is derived from an EMBL/GenBank/DDBJ whole genome shotgun (WGS) entry which is preliminary data.</text>
</comment>
<sequence length="77" mass="8464">MCVRVHYASVVMAPWDPQQETITIPAHLKPPHALRAVRRVLAELAVVQPEEGAVCWCGEPITLGLLAVPAQRCPSER</sequence>
<reference evidence="2" key="1">
    <citation type="journal article" date="2019" name="Int. J. Syst. Evol. Microbiol.">
        <title>The Global Catalogue of Microorganisms (GCM) 10K type strain sequencing project: providing services to taxonomists for standard genome sequencing and annotation.</title>
        <authorList>
            <consortium name="The Broad Institute Genomics Platform"/>
            <consortium name="The Broad Institute Genome Sequencing Center for Infectious Disease"/>
            <person name="Wu L."/>
            <person name="Ma J."/>
        </authorList>
    </citation>
    <scope>NUCLEOTIDE SEQUENCE [LARGE SCALE GENOMIC DNA]</scope>
    <source>
        <strain evidence="2">JCM 6305</strain>
    </source>
</reference>
<keyword evidence="2" id="KW-1185">Reference proteome</keyword>
<dbReference type="EMBL" id="BAAASZ010000031">
    <property type="protein sequence ID" value="GAA2457285.1"/>
    <property type="molecule type" value="Genomic_DNA"/>
</dbReference>
<organism evidence="1 2">
    <name type="scientific">Streptomyces macrosporus</name>
    <dbReference type="NCBI Taxonomy" id="44032"/>
    <lineage>
        <taxon>Bacteria</taxon>
        <taxon>Bacillati</taxon>
        <taxon>Actinomycetota</taxon>
        <taxon>Actinomycetes</taxon>
        <taxon>Kitasatosporales</taxon>
        <taxon>Streptomycetaceae</taxon>
        <taxon>Streptomyces</taxon>
    </lineage>
</organism>
<evidence type="ECO:0000313" key="1">
    <source>
        <dbReference type="EMBL" id="GAA2457285.1"/>
    </source>
</evidence>
<protein>
    <submittedName>
        <fullName evidence="1">Uncharacterized protein</fullName>
    </submittedName>
</protein>
<dbReference type="Proteomes" id="UP001501638">
    <property type="component" value="Unassembled WGS sequence"/>
</dbReference>
<gene>
    <name evidence="1" type="ORF">GCM10010405_46700</name>
</gene>
<proteinExistence type="predicted"/>
<name>A0ABP5XIW4_9ACTN</name>
<accession>A0ABP5XIW4</accession>
<evidence type="ECO:0000313" key="2">
    <source>
        <dbReference type="Proteomes" id="UP001501638"/>
    </source>
</evidence>